<evidence type="ECO:0000313" key="2">
    <source>
        <dbReference type="EMBL" id="CAH2283388.1"/>
    </source>
</evidence>
<proteinExistence type="predicted"/>
<feature type="non-terminal residue" evidence="2">
    <location>
        <position position="63"/>
    </location>
</feature>
<feature type="region of interest" description="Disordered" evidence="1">
    <location>
        <begin position="1"/>
        <end position="33"/>
    </location>
</feature>
<accession>A0AAD1RXA6</accession>
<gene>
    <name evidence="2" type="ORF">PECUL_23A037242</name>
</gene>
<feature type="non-terminal residue" evidence="2">
    <location>
        <position position="1"/>
    </location>
</feature>
<reference evidence="2" key="1">
    <citation type="submission" date="2022-03" db="EMBL/GenBank/DDBJ databases">
        <authorList>
            <person name="Alioto T."/>
            <person name="Alioto T."/>
            <person name="Gomez Garrido J."/>
        </authorList>
    </citation>
    <scope>NUCLEOTIDE SEQUENCE</scope>
</reference>
<evidence type="ECO:0000313" key="3">
    <source>
        <dbReference type="Proteomes" id="UP001295444"/>
    </source>
</evidence>
<organism evidence="2 3">
    <name type="scientific">Pelobates cultripes</name>
    <name type="common">Western spadefoot toad</name>
    <dbReference type="NCBI Taxonomy" id="61616"/>
    <lineage>
        <taxon>Eukaryota</taxon>
        <taxon>Metazoa</taxon>
        <taxon>Chordata</taxon>
        <taxon>Craniata</taxon>
        <taxon>Vertebrata</taxon>
        <taxon>Euteleostomi</taxon>
        <taxon>Amphibia</taxon>
        <taxon>Batrachia</taxon>
        <taxon>Anura</taxon>
        <taxon>Pelobatoidea</taxon>
        <taxon>Pelobatidae</taxon>
        <taxon>Pelobates</taxon>
    </lineage>
</organism>
<keyword evidence="3" id="KW-1185">Reference proteome</keyword>
<protein>
    <submittedName>
        <fullName evidence="2">Uncharacterized protein</fullName>
    </submittedName>
</protein>
<dbReference type="AlphaFoldDB" id="A0AAD1RXA6"/>
<dbReference type="Proteomes" id="UP001295444">
    <property type="component" value="Chromosome 04"/>
</dbReference>
<dbReference type="EMBL" id="OW240915">
    <property type="protein sequence ID" value="CAH2283388.1"/>
    <property type="molecule type" value="Genomic_DNA"/>
</dbReference>
<evidence type="ECO:0000256" key="1">
    <source>
        <dbReference type="SAM" id="MobiDB-lite"/>
    </source>
</evidence>
<sequence>ITSHPHPEAKMAASDRAPGPPTDQPLPAQQASEFPHEDRIVAAFNLFWTPWWAILAQTQATTG</sequence>
<name>A0AAD1RXA6_PELCU</name>